<dbReference type="InterPro" id="IPR005511">
    <property type="entry name" value="SMP-30"/>
</dbReference>
<feature type="binding site" evidence="3">
    <location>
        <position position="104"/>
    </location>
    <ligand>
        <name>substrate</name>
    </ligand>
</feature>
<evidence type="ECO:0000256" key="3">
    <source>
        <dbReference type="PIRSR" id="PIRSR605511-2"/>
    </source>
</evidence>
<feature type="binding site" evidence="3">
    <location>
        <position position="154"/>
    </location>
    <ligand>
        <name>a divalent metal cation</name>
        <dbReference type="ChEBI" id="CHEBI:60240"/>
    </ligand>
</feature>
<evidence type="ECO:0000259" key="4">
    <source>
        <dbReference type="Pfam" id="PF08450"/>
    </source>
</evidence>
<comment type="caution">
    <text evidence="5">The sequence shown here is derived from an EMBL/GenBank/DDBJ whole genome shotgun (WGS) entry which is preliminary data.</text>
</comment>
<comment type="cofactor">
    <cofactor evidence="3">
        <name>Zn(2+)</name>
        <dbReference type="ChEBI" id="CHEBI:29105"/>
    </cofactor>
    <text evidence="3">Binds 1 divalent metal cation per subunit.</text>
</comment>
<dbReference type="Pfam" id="PF08450">
    <property type="entry name" value="SGL"/>
    <property type="match status" value="1"/>
</dbReference>
<protein>
    <submittedName>
        <fullName evidence="5">Sugar lactone lactonase YvrE</fullName>
    </submittedName>
</protein>
<dbReference type="RefSeq" id="WP_074983131.1">
    <property type="nucleotide sequence ID" value="NZ_CADFGN010000006.1"/>
</dbReference>
<keyword evidence="3" id="KW-0479">Metal-binding</keyword>
<dbReference type="GO" id="GO:0019853">
    <property type="term" value="P:L-ascorbic acid biosynthetic process"/>
    <property type="evidence" value="ECO:0007669"/>
    <property type="project" value="TreeGrafter"/>
</dbReference>
<dbReference type="PANTHER" id="PTHR10907:SF47">
    <property type="entry name" value="REGUCALCIN"/>
    <property type="match status" value="1"/>
</dbReference>
<organism evidence="5 6">
    <name type="scientific">Paraburkholderia tropica</name>
    <dbReference type="NCBI Taxonomy" id="92647"/>
    <lineage>
        <taxon>Bacteria</taxon>
        <taxon>Pseudomonadati</taxon>
        <taxon>Pseudomonadota</taxon>
        <taxon>Betaproteobacteria</taxon>
        <taxon>Burkholderiales</taxon>
        <taxon>Burkholderiaceae</taxon>
        <taxon>Paraburkholderia</taxon>
    </lineage>
</organism>
<feature type="binding site" evidence="3">
    <location>
        <position position="203"/>
    </location>
    <ligand>
        <name>a divalent metal cation</name>
        <dbReference type="ChEBI" id="CHEBI:60240"/>
    </ligand>
</feature>
<feature type="active site" description="Proton donor/acceptor" evidence="2">
    <location>
        <position position="203"/>
    </location>
</feature>
<dbReference type="InterPro" id="IPR011042">
    <property type="entry name" value="6-blade_b-propeller_TolB-like"/>
</dbReference>
<feature type="domain" description="SMP-30/Gluconolactonase/LRE-like region" evidence="4">
    <location>
        <begin position="16"/>
        <end position="260"/>
    </location>
</feature>
<keyword evidence="3" id="KW-0862">Zinc</keyword>
<feature type="binding site" evidence="3">
    <location>
        <position position="18"/>
    </location>
    <ligand>
        <name>a divalent metal cation</name>
        <dbReference type="ChEBI" id="CHEBI:60240"/>
    </ligand>
</feature>
<dbReference type="EMBL" id="FNZM01000006">
    <property type="protein sequence ID" value="SEJ58710.1"/>
    <property type="molecule type" value="Genomic_DNA"/>
</dbReference>
<dbReference type="Proteomes" id="UP000183529">
    <property type="component" value="Unassembled WGS sequence"/>
</dbReference>
<accession>A0AAQ1GEY5</accession>
<evidence type="ECO:0000313" key="5">
    <source>
        <dbReference type="EMBL" id="SEJ58710.1"/>
    </source>
</evidence>
<sequence>MTHTRTPEVFVEGLCFAEAPRWHAGKLWFSDFFRHEVLCADASGRLESVAHVPHSPSGLGWLPDGTMLAVSMHDCTVLAIENGNDNGATRVYANLSKYVPGPCNDMLVDPAGRAYVGNFGFNLYADEPERATDLLCVLPDGSVRVAARELRFPNGMALTPDGRTLIVAETFGQRISAFDVDVEGNGALSRRRVFADLAGSYPDGLCLDAEGAVWVADARGNRVLRMKEGAGIVDSIAMGDEQCYACTLGGEDGHTLFLCAAPGIGAENGARRAGRILAVRVDVPHAGLP</sequence>
<proteinExistence type="inferred from homology"/>
<dbReference type="SUPFAM" id="SSF63829">
    <property type="entry name" value="Calcium-dependent phosphotriesterase"/>
    <property type="match status" value="1"/>
</dbReference>
<dbReference type="AlphaFoldDB" id="A0AAQ1GEY5"/>
<evidence type="ECO:0000256" key="2">
    <source>
        <dbReference type="PIRSR" id="PIRSR605511-1"/>
    </source>
</evidence>
<dbReference type="InterPro" id="IPR013658">
    <property type="entry name" value="SGL"/>
</dbReference>
<dbReference type="PRINTS" id="PR01790">
    <property type="entry name" value="SMP30FAMILY"/>
</dbReference>
<reference evidence="5 6" key="1">
    <citation type="submission" date="2016-10" db="EMBL/GenBank/DDBJ databases">
        <authorList>
            <person name="Varghese N."/>
            <person name="Submissions S."/>
        </authorList>
    </citation>
    <scope>NUCLEOTIDE SEQUENCE [LARGE SCALE GENOMIC DNA]</scope>
    <source>
        <strain evidence="5 6">LMG 22274</strain>
    </source>
</reference>
<dbReference type="PANTHER" id="PTHR10907">
    <property type="entry name" value="REGUCALCIN"/>
    <property type="match status" value="1"/>
</dbReference>
<dbReference type="GO" id="GO:0005509">
    <property type="term" value="F:calcium ion binding"/>
    <property type="evidence" value="ECO:0007669"/>
    <property type="project" value="TreeGrafter"/>
</dbReference>
<comment type="similarity">
    <text evidence="1">Belongs to the SMP-30/CGR1 family.</text>
</comment>
<gene>
    <name evidence="5" type="ORF">SAMN05216550_10695</name>
</gene>
<evidence type="ECO:0000256" key="1">
    <source>
        <dbReference type="ARBA" id="ARBA00008853"/>
    </source>
</evidence>
<evidence type="ECO:0000313" key="6">
    <source>
        <dbReference type="Proteomes" id="UP000183529"/>
    </source>
</evidence>
<name>A0AAQ1GEY5_9BURK</name>
<dbReference type="GO" id="GO:0004341">
    <property type="term" value="F:gluconolactonase activity"/>
    <property type="evidence" value="ECO:0007669"/>
    <property type="project" value="TreeGrafter"/>
</dbReference>
<dbReference type="Gene3D" id="2.120.10.30">
    <property type="entry name" value="TolB, C-terminal domain"/>
    <property type="match status" value="1"/>
</dbReference>